<gene>
    <name evidence="1" type="ORF">E0946_05505</name>
</gene>
<sequence length="242" mass="27005">MIEICSLSYNINRNIILEDINLTLTDGEFAALIGPNGAGKSTLIKLILGFLPLQTGAIYIEGIPHLEWLKEHSIGYLPQHEEFNRNFPTTAMEIVLMGLVRELHPGSRFKSIHRQRAMQALALTGIAHLANHQLGSLSGGELQRVFLARALVSDSKYLILDEPEASLDQPGVKSLFILLKDLNKAGKTILTISHDLNILSEYCSFLICLNRRLHCHTSAELVNAEIIHKTFGDTVRLIEKDY</sequence>
<organism evidence="1 2">
    <name type="scientific">Candidatus Syntrophosphaera thermopropionivorans</name>
    <dbReference type="NCBI Taxonomy" id="2593015"/>
    <lineage>
        <taxon>Bacteria</taxon>
        <taxon>Pseudomonadati</taxon>
        <taxon>Candidatus Cloacimonadota</taxon>
        <taxon>Candidatus Cloacimonadia</taxon>
        <taxon>Candidatus Cloacimonadales</taxon>
        <taxon>Candidatus Cloacimonadaceae</taxon>
        <taxon>Candidatus Syntrophosphaera</taxon>
    </lineage>
</organism>
<protein>
    <submittedName>
        <fullName evidence="1">ABC transporter ATP-binding protein</fullName>
    </submittedName>
</protein>
<evidence type="ECO:0000313" key="2">
    <source>
        <dbReference type="Proteomes" id="UP000294588"/>
    </source>
</evidence>
<comment type="caution">
    <text evidence="1">The sequence shown here is derived from an EMBL/GenBank/DDBJ whole genome shotgun (WGS) entry which is preliminary data.</text>
</comment>
<keyword evidence="2" id="KW-1185">Reference proteome</keyword>
<dbReference type="EMBL" id="SMOG01000018">
    <property type="protein sequence ID" value="TDF72725.1"/>
    <property type="molecule type" value="Genomic_DNA"/>
</dbReference>
<evidence type="ECO:0000313" key="1">
    <source>
        <dbReference type="EMBL" id="TDF72725.1"/>
    </source>
</evidence>
<keyword evidence="1" id="KW-0067">ATP-binding</keyword>
<reference evidence="1" key="1">
    <citation type="submission" date="2019-03" db="EMBL/GenBank/DDBJ databases">
        <title>Candidatus Syntrophosphaera thermopropionivorans: a novel player in syntrophic propionate oxidation during anaerobic digestion.</title>
        <authorList>
            <person name="Dyksma S."/>
        </authorList>
    </citation>
    <scope>NUCLEOTIDE SEQUENCE</scope>
    <source>
        <strain evidence="1">W5</strain>
    </source>
</reference>
<accession>A0AC61QID6</accession>
<proteinExistence type="predicted"/>
<dbReference type="Proteomes" id="UP000294588">
    <property type="component" value="Unassembled WGS sequence"/>
</dbReference>
<name>A0AC61QID6_9BACT</name>
<keyword evidence="1" id="KW-0547">Nucleotide-binding</keyword>